<keyword evidence="1" id="KW-1133">Transmembrane helix</keyword>
<dbReference type="EMBL" id="FNDW01000003">
    <property type="protein sequence ID" value="SDH97972.1"/>
    <property type="molecule type" value="Genomic_DNA"/>
</dbReference>
<proteinExistence type="predicted"/>
<evidence type="ECO:0000313" key="4">
    <source>
        <dbReference type="Proteomes" id="UP000198869"/>
    </source>
</evidence>
<evidence type="ECO:0000256" key="1">
    <source>
        <dbReference type="SAM" id="Phobius"/>
    </source>
</evidence>
<dbReference type="AlphaFoldDB" id="A0A1G8GUE1"/>
<dbReference type="PANTHER" id="PTHR19353">
    <property type="entry name" value="FATTY ACID DESATURASE 2"/>
    <property type="match status" value="1"/>
</dbReference>
<dbReference type="InterPro" id="IPR012171">
    <property type="entry name" value="Fatty_acid_desaturase"/>
</dbReference>
<name>A0A1G8GUE1_9FLAO</name>
<dbReference type="GO" id="GO:0008610">
    <property type="term" value="P:lipid biosynthetic process"/>
    <property type="evidence" value="ECO:0007669"/>
    <property type="project" value="UniProtKB-ARBA"/>
</dbReference>
<evidence type="ECO:0000313" key="3">
    <source>
        <dbReference type="EMBL" id="SDH97972.1"/>
    </source>
</evidence>
<keyword evidence="1" id="KW-0472">Membrane</keyword>
<dbReference type="InterPro" id="IPR005804">
    <property type="entry name" value="FA_desaturase_dom"/>
</dbReference>
<dbReference type="GO" id="GO:0016020">
    <property type="term" value="C:membrane"/>
    <property type="evidence" value="ECO:0007669"/>
    <property type="project" value="TreeGrafter"/>
</dbReference>
<dbReference type="GO" id="GO:0016717">
    <property type="term" value="F:oxidoreductase activity, acting on paired donors, with oxidation of a pair of donors resulting in the reduction of molecular oxygen to two molecules of water"/>
    <property type="evidence" value="ECO:0007669"/>
    <property type="project" value="TreeGrafter"/>
</dbReference>
<organism evidence="3 4">
    <name type="scientific">Chryseobacterium taeanense</name>
    <dbReference type="NCBI Taxonomy" id="311334"/>
    <lineage>
        <taxon>Bacteria</taxon>
        <taxon>Pseudomonadati</taxon>
        <taxon>Bacteroidota</taxon>
        <taxon>Flavobacteriia</taxon>
        <taxon>Flavobacteriales</taxon>
        <taxon>Weeksellaceae</taxon>
        <taxon>Chryseobacterium group</taxon>
        <taxon>Chryseobacterium</taxon>
    </lineage>
</organism>
<dbReference type="Proteomes" id="UP000198869">
    <property type="component" value="Unassembled WGS sequence"/>
</dbReference>
<sequence>MVFNIIFNYHTKLNIMEKPVYLKDSNDAKLFNELRKKVNQRVEAIPENRDIYIQIKAVILPLLYVGLYVFALFNAGKPWIYILSFVLMGISLVLIYLNLIHEAAHNNIFKSKKMNGMVLQIFDFVGANSYIWKKRHIASHHAYPNVDGWDTDIEQSGLLLIIPWIKAKGIQRYQHRFFFLVYPLYLFNWMFIRDFRDFFDNNRVILKTQGAIPMKEKIKMVAYKLFYFFYQIAVPVLFFKVSISLALGAWFLQVIAASIFALFVLLPLHPLPDNAFPKLDEKNGLPFSWLNHQFEVTNDLKENNWFVRNVLGNFNFHVAHHLFPNYSYAYYNEITEEIASFAKEHGLAYKRFPITTALGKHVDLLKQNANNAYFILEE</sequence>
<keyword evidence="4" id="KW-1185">Reference proteome</keyword>
<gene>
    <name evidence="3" type="ORF">SAMN05421846_103111</name>
</gene>
<dbReference type="PANTHER" id="PTHR19353:SF19">
    <property type="entry name" value="DELTA(5) FATTY ACID DESATURASE C-RELATED"/>
    <property type="match status" value="1"/>
</dbReference>
<accession>A0A1G8GUE1</accession>
<feature type="transmembrane region" description="Helical" evidence="1">
    <location>
        <begin position="225"/>
        <end position="243"/>
    </location>
</feature>
<reference evidence="4" key="1">
    <citation type="submission" date="2016-10" db="EMBL/GenBank/DDBJ databases">
        <authorList>
            <person name="Varghese N."/>
            <person name="Submissions S."/>
        </authorList>
    </citation>
    <scope>NUCLEOTIDE SEQUENCE [LARGE SCALE GENOMIC DNA]</scope>
    <source>
        <strain evidence="4">DSM 17071</strain>
    </source>
</reference>
<keyword evidence="1" id="KW-0812">Transmembrane</keyword>
<evidence type="ECO:0000259" key="2">
    <source>
        <dbReference type="Pfam" id="PF00487"/>
    </source>
</evidence>
<protein>
    <submittedName>
        <fullName evidence="3">Linoleoyl-CoA desaturase</fullName>
    </submittedName>
</protein>
<dbReference type="STRING" id="311334.SAMN05421846_103111"/>
<feature type="transmembrane region" description="Helical" evidence="1">
    <location>
        <begin position="51"/>
        <end position="73"/>
    </location>
</feature>
<feature type="domain" description="Fatty acid desaturase" evidence="2">
    <location>
        <begin position="79"/>
        <end position="351"/>
    </location>
</feature>
<feature type="transmembrane region" description="Helical" evidence="1">
    <location>
        <begin position="249"/>
        <end position="268"/>
    </location>
</feature>
<dbReference type="Pfam" id="PF00487">
    <property type="entry name" value="FA_desaturase"/>
    <property type="match status" value="1"/>
</dbReference>
<feature type="transmembrane region" description="Helical" evidence="1">
    <location>
        <begin position="79"/>
        <end position="100"/>
    </location>
</feature>